<evidence type="ECO:0008006" key="6">
    <source>
        <dbReference type="Google" id="ProtNLM"/>
    </source>
</evidence>
<evidence type="ECO:0000259" key="2">
    <source>
        <dbReference type="Pfam" id="PF00534"/>
    </source>
</evidence>
<accession>A0A1F7VAC1</accession>
<dbReference type="PANTHER" id="PTHR46401">
    <property type="entry name" value="GLYCOSYLTRANSFERASE WBBK-RELATED"/>
    <property type="match status" value="1"/>
</dbReference>
<dbReference type="AlphaFoldDB" id="A0A1F7VAC1"/>
<dbReference type="Pfam" id="PF13439">
    <property type="entry name" value="Glyco_transf_4"/>
    <property type="match status" value="1"/>
</dbReference>
<sequence length="438" mass="49852">MKQSERVMEWKRQEEKLFSFLYYKKITNCLFQSLRHSITQPLCSPMSTNLLPSSRPITYAIDAWSANQKKKSGVEMYAFQLIQAMKKHALQENEHVVLYSPVKLEGALAELPNGWEEKTIAWPTKSSWFPVGWMQARMSLELFQHPPSLFFVPSQGLPRRLPGASYPIVTTIHDLGFLRAPNLYDASSRKRLSKLTKRSVRGASHLITVSEFSKSEIISTYHTSPDRISTTPLAADTSIYKRLSREQIEPVLQRNRLGKHFFLYVGRLDQKKNVETIIRAFDQFKQNRGVGDPFELVLVGEPGFGFASMKNWIDHSSSKHQIHTLGYLDDADVAVLMNAATAFLFPSWYEGFGIPNVEAMLCGTPLVVSDIPAHREIIGDAALFVDPSEPELWERAMRQIAEDASVREQLIQKGSVRGTMYDWNKTAAKTWEILRGLV</sequence>
<dbReference type="PANTHER" id="PTHR46401:SF2">
    <property type="entry name" value="GLYCOSYLTRANSFERASE WBBK-RELATED"/>
    <property type="match status" value="1"/>
</dbReference>
<dbReference type="Proteomes" id="UP000176593">
    <property type="component" value="Unassembled WGS sequence"/>
</dbReference>
<evidence type="ECO:0000313" key="5">
    <source>
        <dbReference type="Proteomes" id="UP000176593"/>
    </source>
</evidence>
<proteinExistence type="predicted"/>
<dbReference type="EMBL" id="MGEQ01000003">
    <property type="protein sequence ID" value="OGL86987.1"/>
    <property type="molecule type" value="Genomic_DNA"/>
</dbReference>
<dbReference type="Gene3D" id="3.40.50.2000">
    <property type="entry name" value="Glycogen Phosphorylase B"/>
    <property type="match status" value="2"/>
</dbReference>
<gene>
    <name evidence="4" type="ORF">A3I41_03470</name>
</gene>
<dbReference type="InterPro" id="IPR001296">
    <property type="entry name" value="Glyco_trans_1"/>
</dbReference>
<reference evidence="4 5" key="1">
    <citation type="journal article" date="2016" name="Nat. Commun.">
        <title>Thousands of microbial genomes shed light on interconnected biogeochemical processes in an aquifer system.</title>
        <authorList>
            <person name="Anantharaman K."/>
            <person name="Brown C.T."/>
            <person name="Hug L.A."/>
            <person name="Sharon I."/>
            <person name="Castelle C.J."/>
            <person name="Probst A.J."/>
            <person name="Thomas B.C."/>
            <person name="Singh A."/>
            <person name="Wilkins M.J."/>
            <person name="Karaoz U."/>
            <person name="Brodie E.L."/>
            <person name="Williams K.H."/>
            <person name="Hubbard S.S."/>
            <person name="Banfield J.F."/>
        </authorList>
    </citation>
    <scope>NUCLEOTIDE SEQUENCE [LARGE SCALE GENOMIC DNA]</scope>
</reference>
<dbReference type="SUPFAM" id="SSF53756">
    <property type="entry name" value="UDP-Glycosyltransferase/glycogen phosphorylase"/>
    <property type="match status" value="1"/>
</dbReference>
<protein>
    <recommendedName>
        <fullName evidence="6">Glycosyl transferase family 1 domain-containing protein</fullName>
    </recommendedName>
</protein>
<keyword evidence="1" id="KW-0808">Transferase</keyword>
<dbReference type="InterPro" id="IPR028098">
    <property type="entry name" value="Glyco_trans_4-like_N"/>
</dbReference>
<dbReference type="Pfam" id="PF00534">
    <property type="entry name" value="Glycos_transf_1"/>
    <property type="match status" value="1"/>
</dbReference>
<evidence type="ECO:0000256" key="1">
    <source>
        <dbReference type="ARBA" id="ARBA00022679"/>
    </source>
</evidence>
<organism evidence="4 5">
    <name type="scientific">Candidatus Uhrbacteria bacterium RIFCSPLOWO2_02_FULL_48_18</name>
    <dbReference type="NCBI Taxonomy" id="1802408"/>
    <lineage>
        <taxon>Bacteria</taxon>
        <taxon>Candidatus Uhriibacteriota</taxon>
    </lineage>
</organism>
<evidence type="ECO:0000259" key="3">
    <source>
        <dbReference type="Pfam" id="PF13439"/>
    </source>
</evidence>
<comment type="caution">
    <text evidence="4">The sequence shown here is derived from an EMBL/GenBank/DDBJ whole genome shotgun (WGS) entry which is preliminary data.</text>
</comment>
<dbReference type="CDD" id="cd03809">
    <property type="entry name" value="GT4_MtfB-like"/>
    <property type="match status" value="1"/>
</dbReference>
<name>A0A1F7VAC1_9BACT</name>
<dbReference type="GO" id="GO:0016757">
    <property type="term" value="F:glycosyltransferase activity"/>
    <property type="evidence" value="ECO:0007669"/>
    <property type="project" value="InterPro"/>
</dbReference>
<feature type="domain" description="Glycosyltransferase subfamily 4-like N-terminal" evidence="3">
    <location>
        <begin position="72"/>
        <end position="238"/>
    </location>
</feature>
<feature type="domain" description="Glycosyl transferase family 1" evidence="2">
    <location>
        <begin position="256"/>
        <end position="414"/>
    </location>
</feature>
<evidence type="ECO:0000313" key="4">
    <source>
        <dbReference type="EMBL" id="OGL86987.1"/>
    </source>
</evidence>